<dbReference type="Proteomes" id="UP000036403">
    <property type="component" value="Unassembled WGS sequence"/>
</dbReference>
<comment type="caution">
    <text evidence="2">The sequence shown here is derived from an EMBL/GenBank/DDBJ whole genome shotgun (WGS) entry which is preliminary data.</text>
</comment>
<feature type="region of interest" description="Disordered" evidence="1">
    <location>
        <begin position="90"/>
        <end position="116"/>
    </location>
</feature>
<name>A0A0J7K2D1_LASNI</name>
<keyword evidence="2" id="KW-0540">Nuclease</keyword>
<accession>A0A0J7K2D1</accession>
<organism evidence="2 3">
    <name type="scientific">Lasius niger</name>
    <name type="common">Black garden ant</name>
    <dbReference type="NCBI Taxonomy" id="67767"/>
    <lineage>
        <taxon>Eukaryota</taxon>
        <taxon>Metazoa</taxon>
        <taxon>Ecdysozoa</taxon>
        <taxon>Arthropoda</taxon>
        <taxon>Hexapoda</taxon>
        <taxon>Insecta</taxon>
        <taxon>Pterygota</taxon>
        <taxon>Neoptera</taxon>
        <taxon>Endopterygota</taxon>
        <taxon>Hymenoptera</taxon>
        <taxon>Apocrita</taxon>
        <taxon>Aculeata</taxon>
        <taxon>Formicoidea</taxon>
        <taxon>Formicidae</taxon>
        <taxon>Formicinae</taxon>
        <taxon>Lasius</taxon>
        <taxon>Lasius</taxon>
    </lineage>
</organism>
<proteinExistence type="predicted"/>
<dbReference type="GO" id="GO:0004519">
    <property type="term" value="F:endonuclease activity"/>
    <property type="evidence" value="ECO:0007669"/>
    <property type="project" value="UniProtKB-KW"/>
</dbReference>
<dbReference type="PaxDb" id="67767-A0A0J7K2D1"/>
<keyword evidence="2" id="KW-0378">Hydrolase</keyword>
<gene>
    <name evidence="2" type="ORF">RF55_17532</name>
</gene>
<keyword evidence="2" id="KW-0255">Endonuclease</keyword>
<sequence>MNPGKFTDEDFIDFDETLIEESATPINQVVERQNIEEAIPSTSFASLTTTSMVMNADAESSNVVVHENPINRSENQANVESFSSLLNNLSPLPSIQKNKGIGRGRKGPQKQHSEIFTATPLKVIFEEKAKKRNEKILKGKENKKKDK</sequence>
<keyword evidence="3" id="KW-1185">Reference proteome</keyword>
<keyword evidence="2" id="KW-0695">RNA-directed DNA polymerase</keyword>
<feature type="compositionally biased region" description="Basic residues" evidence="1">
    <location>
        <begin position="100"/>
        <end position="109"/>
    </location>
</feature>
<dbReference type="AlphaFoldDB" id="A0A0J7K2D1"/>
<keyword evidence="2" id="KW-0808">Transferase</keyword>
<evidence type="ECO:0000313" key="2">
    <source>
        <dbReference type="EMBL" id="KMQ84573.1"/>
    </source>
</evidence>
<keyword evidence="2" id="KW-0548">Nucleotidyltransferase</keyword>
<reference evidence="2 3" key="1">
    <citation type="submission" date="2015-04" db="EMBL/GenBank/DDBJ databases">
        <title>Lasius niger genome sequencing.</title>
        <authorList>
            <person name="Konorov E.A."/>
            <person name="Nikitin M.A."/>
            <person name="Kirill M.V."/>
            <person name="Chang P."/>
        </authorList>
    </citation>
    <scope>NUCLEOTIDE SEQUENCE [LARGE SCALE GENOMIC DNA]</scope>
    <source>
        <tissue evidence="2">Whole</tissue>
    </source>
</reference>
<evidence type="ECO:0000256" key="1">
    <source>
        <dbReference type="SAM" id="MobiDB-lite"/>
    </source>
</evidence>
<protein>
    <submittedName>
        <fullName evidence="2">Endonuclease-reverse transcriptase</fullName>
    </submittedName>
</protein>
<dbReference type="EMBL" id="LBMM01016067">
    <property type="protein sequence ID" value="KMQ84573.1"/>
    <property type="molecule type" value="Genomic_DNA"/>
</dbReference>
<evidence type="ECO:0000313" key="3">
    <source>
        <dbReference type="Proteomes" id="UP000036403"/>
    </source>
</evidence>
<dbReference type="GO" id="GO:0003964">
    <property type="term" value="F:RNA-directed DNA polymerase activity"/>
    <property type="evidence" value="ECO:0007669"/>
    <property type="project" value="UniProtKB-KW"/>
</dbReference>